<evidence type="ECO:0000259" key="6">
    <source>
        <dbReference type="PROSITE" id="PS51352"/>
    </source>
</evidence>
<dbReference type="AlphaFoldDB" id="A0A8T1UDX1"/>
<dbReference type="PROSITE" id="PS51465">
    <property type="entry name" value="KAZAL_2"/>
    <property type="match status" value="2"/>
</dbReference>
<dbReference type="GO" id="GO:0005783">
    <property type="term" value="C:endoplasmic reticulum"/>
    <property type="evidence" value="ECO:0007669"/>
    <property type="project" value="TreeGrafter"/>
</dbReference>
<name>A0A8T1UDX1_9STRA</name>
<evidence type="ECO:0000313" key="9">
    <source>
        <dbReference type="Proteomes" id="UP000688947"/>
    </source>
</evidence>
<reference evidence="8" key="1">
    <citation type="submission" date="2021-01" db="EMBL/GenBank/DDBJ databases">
        <title>Phytophthora aleatoria, a newly-described species from Pinus radiata is distinct from Phytophthora cactorum isolates based on comparative genomics.</title>
        <authorList>
            <person name="Mcdougal R."/>
            <person name="Panda P."/>
            <person name="Williams N."/>
            <person name="Studholme D.J."/>
        </authorList>
    </citation>
    <scope>NUCLEOTIDE SEQUENCE</scope>
    <source>
        <strain evidence="8">NZFS 3830</strain>
    </source>
</reference>
<feature type="transmembrane region" description="Helical" evidence="5">
    <location>
        <begin position="1021"/>
        <end position="1042"/>
    </location>
</feature>
<dbReference type="OrthoDB" id="72053at2759"/>
<keyword evidence="4 5" id="KW-0472">Membrane</keyword>
<comment type="caution">
    <text evidence="8">The sequence shown here is derived from an EMBL/GenBank/DDBJ whole genome shotgun (WGS) entry which is preliminary data.</text>
</comment>
<dbReference type="CDD" id="cd00104">
    <property type="entry name" value="KAZAL_FS"/>
    <property type="match status" value="2"/>
</dbReference>
<proteinExistence type="predicted"/>
<dbReference type="Pfam" id="PF00085">
    <property type="entry name" value="Thioredoxin"/>
    <property type="match status" value="1"/>
</dbReference>
<sequence>MSLDDVCFRPPSVLRMPKVVRDLLWTVTSPHMLSGDRFPVLPAEFGVEALKFDVVIDWLKALVEDPTPLLTFLQEMTSNGRSLALGVYFSTLLEFWLRFCPHLGMQKMEIGKQINGGKQRDFHDFHVESSVKFFLLNPIDSTTNGENCTGNDEANGENGNIPLEQYVGPHLGENLAWRVQEVDRKLAMRRGESVRAWLEENYSDIVQSHIVLRGYLFEPLTHFVSTSETSIAHDWMVDDRHGDGLACKIAVEDKTSGQVIVESDNREKQVNAPRRITYAVAVLPLDRSIAMEALGALLDADSDDISLADQETLVRVFGYSRGCLGPIGLREQQITHIIMDKCLQTEEYLLCGAGIAGEVYAIAPAELMGAVGALVARISRYFVSSAKRQHRITMNKAAILALVALAFTGVWAHAEADEAMLHMTVTKKRNAEECDDNCERDFMPVCGWDGVTYGNDCLIDFAHCENSTITKRHDGKFDFSLRTAQAPSLTRNEGLTMNVSTLVIFAVVALLQLTGASARLGEAQIDPEDMCPTRCTREYIPICGSDGITYANKCLFKVGRCLNPSLTKKHKGKCKRKHEHLKVHTYSGSFFSLLSFAIMGLLLLTHWEAYRYQSTKTTVVMDEHQEDRLRVNFNVSLLNVPCSVASVDLEDHMGQRFTNLTRHIRHFRLAADRSSNQVQRLDEVVIDNHEKGIPVWGGVHRDTKGANVHYSTPLTTKNFDDFMAKYELVLVNFYAPWCPFCHQLHPEWERAAAQLPDHPEYSEMVRMASVDCTDPEAVWLCRRAHIRAFPSMLIYMYGSTSTRYIYNGPRKTEHLLQFLDLFFRRLEPDADFAEEVNVNNDRLGLPLPVRVSQDNLEGIDFKKRRPSSTMQTGAVEGCEISGSISVNRVPGALVLTARSDDVSFNAQAIDASHVVNHFSFGQVRRTENLFAGGSHMLAAPSNRYPLDRKIYTIESENVTVQHFMNVVGFDNQDNTRKTHLQQRSYEFSATTTQYEDKTPSALFTFDISPLVVQVTTDNIPFYHFITHLCAVIGGVFTILGLVDSGVFHAMNSITKKQQLGKLS</sequence>
<dbReference type="InterPro" id="IPR002350">
    <property type="entry name" value="Kazal_dom"/>
</dbReference>
<feature type="transmembrane region" description="Helical" evidence="5">
    <location>
        <begin position="495"/>
        <end position="513"/>
    </location>
</feature>
<evidence type="ECO:0000259" key="7">
    <source>
        <dbReference type="PROSITE" id="PS51465"/>
    </source>
</evidence>
<feature type="transmembrane region" description="Helical" evidence="5">
    <location>
        <begin position="397"/>
        <end position="414"/>
    </location>
</feature>
<evidence type="ECO:0000256" key="4">
    <source>
        <dbReference type="ARBA" id="ARBA00023136"/>
    </source>
</evidence>
<feature type="domain" description="Kazal-like" evidence="7">
    <location>
        <begin position="428"/>
        <end position="479"/>
    </location>
</feature>
<keyword evidence="2 5" id="KW-0812">Transmembrane</keyword>
<dbReference type="CDD" id="cd02961">
    <property type="entry name" value="PDI_a_family"/>
    <property type="match status" value="1"/>
</dbReference>
<keyword evidence="3 5" id="KW-1133">Transmembrane helix</keyword>
<dbReference type="PANTHER" id="PTHR10984">
    <property type="entry name" value="ENDOPLASMIC RETICULUM-GOLGI INTERMEDIATE COMPARTMENT PROTEIN"/>
    <property type="match status" value="1"/>
</dbReference>
<dbReference type="VEuPathDB" id="FungiDB:PC110_g1952"/>
<dbReference type="Pfam" id="PF07970">
    <property type="entry name" value="COPIIcoated_ERV"/>
    <property type="match status" value="1"/>
</dbReference>
<evidence type="ECO:0008006" key="10">
    <source>
        <dbReference type="Google" id="ProtNLM"/>
    </source>
</evidence>
<dbReference type="InterPro" id="IPR015003">
    <property type="entry name" value="DUF1853"/>
</dbReference>
<dbReference type="InterPro" id="IPR007214">
    <property type="entry name" value="YbaK/aa-tRNA-synth-assoc-dom"/>
</dbReference>
<dbReference type="Pfam" id="PF00050">
    <property type="entry name" value="Kazal_1"/>
    <property type="match status" value="2"/>
</dbReference>
<dbReference type="InterPro" id="IPR045888">
    <property type="entry name" value="Erv"/>
</dbReference>
<evidence type="ECO:0000256" key="5">
    <source>
        <dbReference type="SAM" id="Phobius"/>
    </source>
</evidence>
<dbReference type="GO" id="GO:0016020">
    <property type="term" value="C:membrane"/>
    <property type="evidence" value="ECO:0007669"/>
    <property type="project" value="UniProtKB-SubCell"/>
</dbReference>
<evidence type="ECO:0000313" key="8">
    <source>
        <dbReference type="EMBL" id="KAG6960852.1"/>
    </source>
</evidence>
<dbReference type="VEuPathDB" id="FungiDB:PC110_g1954"/>
<dbReference type="PROSITE" id="PS51352">
    <property type="entry name" value="THIOREDOXIN_2"/>
    <property type="match status" value="1"/>
</dbReference>
<dbReference type="EMBL" id="JAENGZ010000370">
    <property type="protein sequence ID" value="KAG6960852.1"/>
    <property type="molecule type" value="Genomic_DNA"/>
</dbReference>
<dbReference type="Pfam" id="PF08907">
    <property type="entry name" value="DUF1853"/>
    <property type="match status" value="1"/>
</dbReference>
<evidence type="ECO:0000256" key="1">
    <source>
        <dbReference type="ARBA" id="ARBA00004370"/>
    </source>
</evidence>
<feature type="domain" description="Thioredoxin" evidence="6">
    <location>
        <begin position="689"/>
        <end position="824"/>
    </location>
</feature>
<dbReference type="Pfam" id="PF04073">
    <property type="entry name" value="tRNA_edit"/>
    <property type="match status" value="1"/>
</dbReference>
<evidence type="ECO:0000256" key="3">
    <source>
        <dbReference type="ARBA" id="ARBA00022989"/>
    </source>
</evidence>
<dbReference type="FunFam" id="3.40.30.10:FF:000338">
    <property type="entry name" value="Disulfide-isomerase 5-4 protein"/>
    <property type="match status" value="1"/>
</dbReference>
<dbReference type="Proteomes" id="UP000688947">
    <property type="component" value="Unassembled WGS sequence"/>
</dbReference>
<dbReference type="InterPro" id="IPR039542">
    <property type="entry name" value="Erv_N"/>
</dbReference>
<feature type="transmembrane region" description="Helical" evidence="5">
    <location>
        <begin position="359"/>
        <end position="376"/>
    </location>
</feature>
<dbReference type="InterPro" id="IPR012936">
    <property type="entry name" value="Erv_C"/>
</dbReference>
<protein>
    <recommendedName>
        <fullName evidence="10">Thioredoxin domain-containing protein</fullName>
    </recommendedName>
</protein>
<dbReference type="Pfam" id="PF13850">
    <property type="entry name" value="ERGIC_N"/>
    <property type="match status" value="1"/>
</dbReference>
<dbReference type="PANTHER" id="PTHR10984:SF37">
    <property type="entry name" value="PROTEIN DISULFIDE-ISOMERASE 5-3"/>
    <property type="match status" value="1"/>
</dbReference>
<dbReference type="VEuPathDB" id="FungiDB:PC110_g1951"/>
<dbReference type="GO" id="GO:0030134">
    <property type="term" value="C:COPII-coated ER to Golgi transport vesicle"/>
    <property type="evidence" value="ECO:0007669"/>
    <property type="project" value="TreeGrafter"/>
</dbReference>
<organism evidence="8 9">
    <name type="scientific">Phytophthora cactorum</name>
    <dbReference type="NCBI Taxonomy" id="29920"/>
    <lineage>
        <taxon>Eukaryota</taxon>
        <taxon>Sar</taxon>
        <taxon>Stramenopiles</taxon>
        <taxon>Oomycota</taxon>
        <taxon>Peronosporomycetes</taxon>
        <taxon>Peronosporales</taxon>
        <taxon>Peronosporaceae</taxon>
        <taxon>Phytophthora</taxon>
    </lineage>
</organism>
<dbReference type="SMART" id="SM00280">
    <property type="entry name" value="KAZAL"/>
    <property type="match status" value="2"/>
</dbReference>
<feature type="domain" description="Kazal-like" evidence="7">
    <location>
        <begin position="525"/>
        <end position="576"/>
    </location>
</feature>
<comment type="subcellular location">
    <subcellularLocation>
        <location evidence="1">Membrane</location>
    </subcellularLocation>
</comment>
<dbReference type="GO" id="GO:0002161">
    <property type="term" value="F:aminoacyl-tRNA deacylase activity"/>
    <property type="evidence" value="ECO:0007669"/>
    <property type="project" value="InterPro"/>
</dbReference>
<dbReference type="InterPro" id="IPR013766">
    <property type="entry name" value="Thioredoxin_domain"/>
</dbReference>
<accession>A0A8T1UDX1</accession>
<evidence type="ECO:0000256" key="2">
    <source>
        <dbReference type="ARBA" id="ARBA00022692"/>
    </source>
</evidence>
<feature type="transmembrane region" description="Helical" evidence="5">
    <location>
        <begin position="583"/>
        <end position="607"/>
    </location>
</feature>
<gene>
    <name evidence="8" type="ORF">JG687_00008005</name>
</gene>